<dbReference type="OrthoDB" id="5343652at2"/>
<reference evidence="1" key="2">
    <citation type="submission" date="2019-09" db="EMBL/GenBank/DDBJ databases">
        <title>Taxonomic note: a critical rebuttal of the proposed division of the genus Arcobacter into six genera, emended descriptions of Arcobacter anaerophilus and the genus Arcobacter, and an assessment of genus-level boundaries for Epsilonproteobacteria using in silico genomic comparator tools.</title>
        <authorList>
            <person name="On S.L.W."/>
            <person name="Miller W.G."/>
            <person name="Biggs P."/>
            <person name="Cornelius A."/>
            <person name="Vandamme P."/>
        </authorList>
    </citation>
    <scope>NUCLEOTIDE SEQUENCE [LARGE SCALE GENOMIC DNA]</scope>
    <source>
        <strain evidence="1">LMG 26638</strain>
    </source>
</reference>
<dbReference type="Proteomes" id="UP000322726">
    <property type="component" value="Chromosome"/>
</dbReference>
<proteinExistence type="predicted"/>
<evidence type="ECO:0000313" key="2">
    <source>
        <dbReference type="Proteomes" id="UP000322726"/>
    </source>
</evidence>
<accession>A0A5C2HAF5</accession>
<dbReference type="KEGG" id="apai:APAC_0112"/>
<dbReference type="RefSeq" id="WP_130232257.1">
    <property type="nucleotide sequence ID" value="NZ_BMEF01000001.1"/>
</dbReference>
<sequence length="220" mass="23099">MPQLIAMVIVVVGAMIYMFQTFGGTGDKIEGIAQRTSIITEINNIRNGLQLAVRAGDITNDGAGNVTTLRDLAVLGYFADQMNDEIADNTDNALLTNGNGNAYSAISFGGENNPGMIINLVVGAVDTRPGIRVEFLNELATNADFLETQIYNDLSAVASIDRTTTDGSSVAIDGNGDTPDGTRPVDNAATVGTVAAGTATLTDGIFTIYFKDMPERIANP</sequence>
<gene>
    <name evidence="1" type="ORF">APAC_0112</name>
</gene>
<dbReference type="AlphaFoldDB" id="A0A5C2HAF5"/>
<organism evidence="1 2">
    <name type="scientific">Malaciobacter pacificus</name>
    <dbReference type="NCBI Taxonomy" id="1080223"/>
    <lineage>
        <taxon>Bacteria</taxon>
        <taxon>Pseudomonadati</taxon>
        <taxon>Campylobacterota</taxon>
        <taxon>Epsilonproteobacteria</taxon>
        <taxon>Campylobacterales</taxon>
        <taxon>Arcobacteraceae</taxon>
        <taxon>Malaciobacter</taxon>
    </lineage>
</organism>
<reference evidence="1" key="1">
    <citation type="submission" date="2019-09" db="EMBL/GenBank/DDBJ databases">
        <title>Complete genome sequencing of four Arcobacter species reveals a diverse suite of mobile elements.</title>
        <authorList>
            <person name="Miller W.G."/>
            <person name="Yee E."/>
            <person name="Bono J.L."/>
        </authorList>
    </citation>
    <scope>NUCLEOTIDE SEQUENCE [LARGE SCALE GENOMIC DNA]</scope>
    <source>
        <strain evidence="1">LMG 26638</strain>
    </source>
</reference>
<name>A0A5C2HAF5_9BACT</name>
<protein>
    <submittedName>
        <fullName evidence="1">Uncharacterized protein</fullName>
    </submittedName>
</protein>
<dbReference type="EMBL" id="CP035928">
    <property type="protein sequence ID" value="QEP33282.1"/>
    <property type="molecule type" value="Genomic_DNA"/>
</dbReference>
<keyword evidence="2" id="KW-1185">Reference proteome</keyword>
<evidence type="ECO:0000313" key="1">
    <source>
        <dbReference type="EMBL" id="QEP33282.1"/>
    </source>
</evidence>